<dbReference type="RefSeq" id="WP_129609493.1">
    <property type="nucleotide sequence ID" value="NZ_UWOC01000151.1"/>
</dbReference>
<dbReference type="AlphaFoldDB" id="A0A3S4BGZ3"/>
<name>A0A3S4BGZ3_9BRAD</name>
<reference evidence="2" key="1">
    <citation type="submission" date="2018-10" db="EMBL/GenBank/DDBJ databases">
        <authorList>
            <person name="Peiro R."/>
            <person name="Begona"/>
            <person name="Cbmso G."/>
            <person name="Lopez M."/>
            <person name="Gonzalez S."/>
            <person name="Sacristan E."/>
            <person name="Castillo E."/>
        </authorList>
    </citation>
    <scope>NUCLEOTIDE SEQUENCE [LARGE SCALE GENOMIC DNA]</scope>
</reference>
<organism evidence="1 2">
    <name type="scientific">Rhodoplanes serenus</name>
    <dbReference type="NCBI Taxonomy" id="200615"/>
    <lineage>
        <taxon>Bacteria</taxon>
        <taxon>Pseudomonadati</taxon>
        <taxon>Pseudomonadota</taxon>
        <taxon>Alphaproteobacteria</taxon>
        <taxon>Hyphomicrobiales</taxon>
        <taxon>Nitrobacteraceae</taxon>
        <taxon>Rhodoplanes</taxon>
    </lineage>
</organism>
<evidence type="ECO:0000313" key="1">
    <source>
        <dbReference type="EMBL" id="VCU09666.1"/>
    </source>
</evidence>
<dbReference type="OrthoDB" id="8454201at2"/>
<accession>A0A3S4BGZ3</accession>
<dbReference type="EMBL" id="UWOC01000151">
    <property type="protein sequence ID" value="VCU09666.1"/>
    <property type="molecule type" value="Genomic_DNA"/>
</dbReference>
<gene>
    <name evidence="1" type="ORF">RHODGE_RHODGE_02835</name>
</gene>
<protein>
    <submittedName>
        <fullName evidence="1">Uncharacterized protein</fullName>
    </submittedName>
</protein>
<dbReference type="Proteomes" id="UP000289200">
    <property type="component" value="Unassembled WGS sequence"/>
</dbReference>
<sequence>MAIPDWPAGLPVKARMRPRRWPESHQPPAVTEVEDGPDVMRARAATVVATIDYAIVMTDAQVGVFRAFAVGTLGRSTGHFRMQVPVPGVGYRWRRCWIKGGRWTVDEIGSDYLVSFTLCVLGG</sequence>
<proteinExistence type="predicted"/>
<comment type="caution">
    <text evidence="1">The sequence shown here is derived from an EMBL/GenBank/DDBJ whole genome shotgun (WGS) entry which is preliminary data.</text>
</comment>
<evidence type="ECO:0000313" key="2">
    <source>
        <dbReference type="Proteomes" id="UP000289200"/>
    </source>
</evidence>
<keyword evidence="2" id="KW-1185">Reference proteome</keyword>